<keyword evidence="2" id="KW-0472">Membrane</keyword>
<evidence type="ECO:0008006" key="5">
    <source>
        <dbReference type="Google" id="ProtNLM"/>
    </source>
</evidence>
<evidence type="ECO:0000256" key="1">
    <source>
        <dbReference type="SAM" id="MobiDB-lite"/>
    </source>
</evidence>
<proteinExistence type="predicted"/>
<keyword evidence="2" id="KW-1133">Transmembrane helix</keyword>
<feature type="region of interest" description="Disordered" evidence="1">
    <location>
        <begin position="289"/>
        <end position="310"/>
    </location>
</feature>
<keyword evidence="2" id="KW-0812">Transmembrane</keyword>
<organism evidence="3 4">
    <name type="scientific">Agaribacter flavus</name>
    <dbReference type="NCBI Taxonomy" id="1902781"/>
    <lineage>
        <taxon>Bacteria</taxon>
        <taxon>Pseudomonadati</taxon>
        <taxon>Pseudomonadota</taxon>
        <taxon>Gammaproteobacteria</taxon>
        <taxon>Alteromonadales</taxon>
        <taxon>Alteromonadaceae</taxon>
        <taxon>Agaribacter</taxon>
    </lineage>
</organism>
<evidence type="ECO:0000256" key="2">
    <source>
        <dbReference type="SAM" id="Phobius"/>
    </source>
</evidence>
<dbReference type="EMBL" id="JBHRSW010000007">
    <property type="protein sequence ID" value="MFC3121127.1"/>
    <property type="molecule type" value="Genomic_DNA"/>
</dbReference>
<feature type="transmembrane region" description="Helical" evidence="2">
    <location>
        <begin position="363"/>
        <end position="384"/>
    </location>
</feature>
<sequence length="532" mass="60524">MQLDKLAVSVEAKTSWQSFDLGCRVAIKHYLKLLLIWIVPALPIFIISCLINLMYGWLIFWLCKPIYERGQLYFLSHAVFASRPSFMHLLKALPSQIKPMCLSSLTIRRLAPSRSFDLAVLLLEKLTGEMRSKRLKVLHSSKDNNTAWWTICCIHWEFFIALAFLVTLNMLLPQEFSDTILFFNMDYASTTELIAQNLSMFVGAAIVAPFYVSGGFIAYLNRRVHLEAWDIELGFKKWRQQANLQESTLGKNTNSVGSKSIKALVITFCLLTFSNHGLFGQSAMAQDTSDENTLDTQNEAPKFSEAQGTKREEIKSSLTTLMEAPPFGGKETVTNYRWKRKESDAKDDSDFDFSKWAKIGATLANSLEIIMWFVFIFTFSYILYRNWQNISQFFSVPTSENPPLELPTFISSKFTDKLPTDISAAIHDAIAKGEYRFALSLLLRASLTHLSQANVRITRSMTENECLQAIKSSSSASTYAYMHRLFHAWMKMAWAHQLPDEQALRKLNTEFSALFVSSSNSDHPPLEQGVAK</sequence>
<protein>
    <recommendedName>
        <fullName evidence="5">DUF4129 domain-containing protein</fullName>
    </recommendedName>
</protein>
<evidence type="ECO:0000313" key="3">
    <source>
        <dbReference type="EMBL" id="MFC3121127.1"/>
    </source>
</evidence>
<dbReference type="RefSeq" id="WP_376919266.1">
    <property type="nucleotide sequence ID" value="NZ_JBHRSW010000007.1"/>
</dbReference>
<comment type="caution">
    <text evidence="3">The sequence shown here is derived from an EMBL/GenBank/DDBJ whole genome shotgun (WGS) entry which is preliminary data.</text>
</comment>
<feature type="transmembrane region" description="Helical" evidence="2">
    <location>
        <begin position="146"/>
        <end position="173"/>
    </location>
</feature>
<dbReference type="Proteomes" id="UP001595478">
    <property type="component" value="Unassembled WGS sequence"/>
</dbReference>
<accession>A0ABV7FLC6</accession>
<reference evidence="4" key="1">
    <citation type="journal article" date="2019" name="Int. J. Syst. Evol. Microbiol.">
        <title>The Global Catalogue of Microorganisms (GCM) 10K type strain sequencing project: providing services to taxonomists for standard genome sequencing and annotation.</title>
        <authorList>
            <consortium name="The Broad Institute Genomics Platform"/>
            <consortium name="The Broad Institute Genome Sequencing Center for Infectious Disease"/>
            <person name="Wu L."/>
            <person name="Ma J."/>
        </authorList>
    </citation>
    <scope>NUCLEOTIDE SEQUENCE [LARGE SCALE GENOMIC DNA]</scope>
    <source>
        <strain evidence="4">KCTC 52473</strain>
    </source>
</reference>
<feature type="transmembrane region" description="Helical" evidence="2">
    <location>
        <begin position="34"/>
        <end position="60"/>
    </location>
</feature>
<gene>
    <name evidence="3" type="ORF">ACFOHL_05810</name>
</gene>
<name>A0ABV7FLC6_9ALTE</name>
<evidence type="ECO:0000313" key="4">
    <source>
        <dbReference type="Proteomes" id="UP001595478"/>
    </source>
</evidence>
<keyword evidence="4" id="KW-1185">Reference proteome</keyword>
<feature type="transmembrane region" description="Helical" evidence="2">
    <location>
        <begin position="193"/>
        <end position="220"/>
    </location>
</feature>